<dbReference type="InterPro" id="IPR013750">
    <property type="entry name" value="GHMP_kinase_C_dom"/>
</dbReference>
<feature type="domain" description="GHMP kinase N-terminal" evidence="10">
    <location>
        <begin position="66"/>
        <end position="144"/>
    </location>
</feature>
<evidence type="ECO:0000256" key="7">
    <source>
        <dbReference type="ARBA" id="ARBA00022840"/>
    </source>
</evidence>
<evidence type="ECO:0000256" key="3">
    <source>
        <dbReference type="ARBA" id="ARBA00017473"/>
    </source>
</evidence>
<keyword evidence="13" id="KW-1185">Reference proteome</keyword>
<dbReference type="Gene3D" id="3.30.230.10">
    <property type="match status" value="1"/>
</dbReference>
<dbReference type="NCBIfam" id="NF011202">
    <property type="entry name" value="PRK14608.1"/>
    <property type="match status" value="1"/>
</dbReference>
<dbReference type="Gene3D" id="3.30.70.890">
    <property type="entry name" value="GHMP kinase, C-terminal domain"/>
    <property type="match status" value="1"/>
</dbReference>
<dbReference type="InterPro" id="IPR014721">
    <property type="entry name" value="Ribsml_uS5_D2-typ_fold_subgr"/>
</dbReference>
<dbReference type="EC" id="2.7.1.148" evidence="2 9"/>
<evidence type="ECO:0000256" key="4">
    <source>
        <dbReference type="ARBA" id="ARBA00022679"/>
    </source>
</evidence>
<evidence type="ECO:0000256" key="9">
    <source>
        <dbReference type="HAMAP-Rule" id="MF_00061"/>
    </source>
</evidence>
<feature type="active site" evidence="9">
    <location>
        <position position="136"/>
    </location>
</feature>
<evidence type="ECO:0000256" key="2">
    <source>
        <dbReference type="ARBA" id="ARBA00012052"/>
    </source>
</evidence>
<dbReference type="InterPro" id="IPR036554">
    <property type="entry name" value="GHMP_kinase_C_sf"/>
</dbReference>
<dbReference type="Proteomes" id="UP000216052">
    <property type="component" value="Chromosome"/>
</dbReference>
<feature type="active site" evidence="9">
    <location>
        <position position="11"/>
    </location>
</feature>
<protein>
    <recommendedName>
        <fullName evidence="3 9">4-diphosphocytidyl-2-C-methyl-D-erythritol kinase</fullName>
        <shortName evidence="9">CMK</shortName>
        <ecNumber evidence="2 9">2.7.1.148</ecNumber>
    </recommendedName>
    <alternativeName>
        <fullName evidence="8 9">4-(cytidine-5'-diphospho)-2-C-methyl-D-erythritol kinase</fullName>
    </alternativeName>
</protein>
<keyword evidence="4 9" id="KW-0808">Transferase</keyword>
<sequence length="288" mass="30533">MDMLTLHAYAKINLALDVLYKRADGYHEVTMVMQAVRLADTITLVDQPHDIELSVSIPGLPADSGNLAYRAAALLKSYAASQQGAHIRLDKRIPLAAGLAGGSADAAAVLKGLNTLWGLNLGLDKLSKLAAQLGSDVPFCLFNGTMQATGRGELLEPLPPLKPCYVVLAKPAIAVSTSWVYQNFNPGKVTVRPDIRAMRTCLAQGNLAGVAQNLVNVLESVTIPAYPEIAKIKESMLTYGAMAALMSGSGPTVFGLTSCQEQAQDIACRLQAEGVPEIFVAETVSKVE</sequence>
<dbReference type="PIRSF" id="PIRSF010376">
    <property type="entry name" value="IspE"/>
    <property type="match status" value="1"/>
</dbReference>
<dbReference type="SUPFAM" id="SSF55060">
    <property type="entry name" value="GHMP Kinase, C-terminal domain"/>
    <property type="match status" value="1"/>
</dbReference>
<dbReference type="InterPro" id="IPR004424">
    <property type="entry name" value="IspE"/>
</dbReference>
<dbReference type="Pfam" id="PF08544">
    <property type="entry name" value="GHMP_kinases_C"/>
    <property type="match status" value="1"/>
</dbReference>
<organism evidence="12 13">
    <name type="scientific">Sporomusa acidovorans (strain ATCC 49682 / DSM 3132 / Mol)</name>
    <dbReference type="NCBI Taxonomy" id="1123286"/>
    <lineage>
        <taxon>Bacteria</taxon>
        <taxon>Bacillati</taxon>
        <taxon>Bacillota</taxon>
        <taxon>Negativicutes</taxon>
        <taxon>Selenomonadales</taxon>
        <taxon>Sporomusaceae</taxon>
        <taxon>Sporomusa</taxon>
    </lineage>
</organism>
<comment type="catalytic activity">
    <reaction evidence="9">
        <text>4-CDP-2-C-methyl-D-erythritol + ATP = 4-CDP-2-C-methyl-D-erythritol 2-phosphate + ADP + H(+)</text>
        <dbReference type="Rhea" id="RHEA:18437"/>
        <dbReference type="ChEBI" id="CHEBI:15378"/>
        <dbReference type="ChEBI" id="CHEBI:30616"/>
        <dbReference type="ChEBI" id="CHEBI:57823"/>
        <dbReference type="ChEBI" id="CHEBI:57919"/>
        <dbReference type="ChEBI" id="CHEBI:456216"/>
        <dbReference type="EC" id="2.7.1.148"/>
    </reaction>
</comment>
<evidence type="ECO:0000259" key="10">
    <source>
        <dbReference type="Pfam" id="PF00288"/>
    </source>
</evidence>
<evidence type="ECO:0000256" key="8">
    <source>
        <dbReference type="ARBA" id="ARBA00032554"/>
    </source>
</evidence>
<reference evidence="12" key="1">
    <citation type="submission" date="2024-05" db="EMBL/GenBank/DDBJ databases">
        <title>Isolation and characterization of Sporomusa carbonis sp. nov., a carboxydotrophic hydrogenogen in the genus of Sporomusa isolated from a charcoal burning pile.</title>
        <authorList>
            <person name="Boeer T."/>
            <person name="Rosenbaum F."/>
            <person name="Eysell L."/>
            <person name="Mueller V."/>
            <person name="Daniel R."/>
            <person name="Poehlein A."/>
        </authorList>
    </citation>
    <scope>NUCLEOTIDE SEQUENCE [LARGE SCALE GENOMIC DNA]</scope>
    <source>
        <strain evidence="12">DSM 3132</strain>
    </source>
</reference>
<dbReference type="InterPro" id="IPR006204">
    <property type="entry name" value="GHMP_kinase_N_dom"/>
</dbReference>
<evidence type="ECO:0000313" key="13">
    <source>
        <dbReference type="Proteomes" id="UP000216052"/>
    </source>
</evidence>
<dbReference type="EMBL" id="CP155571">
    <property type="protein sequence ID" value="XFO70269.1"/>
    <property type="molecule type" value="Genomic_DNA"/>
</dbReference>
<dbReference type="NCBIfam" id="TIGR00154">
    <property type="entry name" value="ispE"/>
    <property type="match status" value="1"/>
</dbReference>
<dbReference type="InterPro" id="IPR020568">
    <property type="entry name" value="Ribosomal_Su5_D2-typ_SF"/>
</dbReference>
<dbReference type="PANTHER" id="PTHR43527:SF2">
    <property type="entry name" value="4-DIPHOSPHOCYTIDYL-2-C-METHYL-D-ERYTHRITOL KINASE, CHLOROPLASTIC"/>
    <property type="match status" value="1"/>
</dbReference>
<keyword evidence="6 9" id="KW-0418">Kinase</keyword>
<comment type="similarity">
    <text evidence="1 9">Belongs to the GHMP kinase family. IspE subfamily.</text>
</comment>
<name>A0ABZ3IW23_SPOA4</name>
<dbReference type="PANTHER" id="PTHR43527">
    <property type="entry name" value="4-DIPHOSPHOCYTIDYL-2-C-METHYL-D-ERYTHRITOL KINASE, CHLOROPLASTIC"/>
    <property type="match status" value="1"/>
</dbReference>
<feature type="domain" description="GHMP kinase C-terminal" evidence="11">
    <location>
        <begin position="201"/>
        <end position="274"/>
    </location>
</feature>
<comment type="function">
    <text evidence="9">Catalyzes the phosphorylation of the position 2 hydroxy group of 4-diphosphocytidyl-2C-methyl-D-erythritol.</text>
</comment>
<proteinExistence type="inferred from homology"/>
<dbReference type="HAMAP" id="MF_00061">
    <property type="entry name" value="IspE"/>
    <property type="match status" value="1"/>
</dbReference>
<comment type="pathway">
    <text evidence="9">Isoprenoid biosynthesis; isopentenyl diphosphate biosynthesis via DXP pathway; isopentenyl diphosphate from 1-deoxy-D-xylulose 5-phosphate: step 3/6.</text>
</comment>
<dbReference type="SUPFAM" id="SSF54211">
    <property type="entry name" value="Ribosomal protein S5 domain 2-like"/>
    <property type="match status" value="1"/>
</dbReference>
<keyword evidence="7 9" id="KW-0067">ATP-binding</keyword>
<keyword evidence="5 9" id="KW-0547">Nucleotide-binding</keyword>
<keyword evidence="9" id="KW-0414">Isoprene biosynthesis</keyword>
<evidence type="ECO:0000256" key="6">
    <source>
        <dbReference type="ARBA" id="ARBA00022777"/>
    </source>
</evidence>
<evidence type="ECO:0000259" key="11">
    <source>
        <dbReference type="Pfam" id="PF08544"/>
    </source>
</evidence>
<dbReference type="GO" id="GO:0050515">
    <property type="term" value="F:4-(cytidine 5'-diphospho)-2-C-methyl-D-erythritol kinase activity"/>
    <property type="evidence" value="ECO:0007669"/>
    <property type="project" value="UniProtKB-EC"/>
</dbReference>
<evidence type="ECO:0000256" key="1">
    <source>
        <dbReference type="ARBA" id="ARBA00009684"/>
    </source>
</evidence>
<gene>
    <name evidence="9 12" type="primary">ispE</name>
    <name evidence="12" type="ORF">SPACI_002570</name>
</gene>
<dbReference type="Pfam" id="PF00288">
    <property type="entry name" value="GHMP_kinases_N"/>
    <property type="match status" value="1"/>
</dbReference>
<evidence type="ECO:0000313" key="12">
    <source>
        <dbReference type="EMBL" id="XFO70269.1"/>
    </source>
</evidence>
<accession>A0ABZ3IW23</accession>
<evidence type="ECO:0000256" key="5">
    <source>
        <dbReference type="ARBA" id="ARBA00022741"/>
    </source>
</evidence>
<feature type="binding site" evidence="9">
    <location>
        <begin position="94"/>
        <end position="104"/>
    </location>
    <ligand>
        <name>ATP</name>
        <dbReference type="ChEBI" id="CHEBI:30616"/>
    </ligand>
</feature>